<comment type="caution">
    <text evidence="2">The sequence shown here is derived from an EMBL/GenBank/DDBJ whole genome shotgun (WGS) entry which is preliminary data.</text>
</comment>
<gene>
    <name evidence="2" type="ORF">HA49_16170</name>
</gene>
<name>A0A095T6V7_9GAMM</name>
<evidence type="ECO:0000313" key="3">
    <source>
        <dbReference type="Proteomes" id="UP000029577"/>
    </source>
</evidence>
<dbReference type="AlphaFoldDB" id="A0A095T6V7"/>
<keyword evidence="1" id="KW-0812">Transmembrane</keyword>
<evidence type="ECO:0000256" key="1">
    <source>
        <dbReference type="SAM" id="Phobius"/>
    </source>
</evidence>
<keyword evidence="3" id="KW-1185">Reference proteome</keyword>
<keyword evidence="1" id="KW-0472">Membrane</keyword>
<keyword evidence="1" id="KW-1133">Transmembrane helix</keyword>
<protein>
    <submittedName>
        <fullName evidence="2">Uncharacterized protein</fullName>
    </submittedName>
</protein>
<feature type="transmembrane region" description="Helical" evidence="1">
    <location>
        <begin position="27"/>
        <end position="53"/>
    </location>
</feature>
<accession>A0A095T6V7</accession>
<dbReference type="Proteomes" id="UP000029577">
    <property type="component" value="Unassembled WGS sequence"/>
</dbReference>
<organism evidence="2 3">
    <name type="scientific">Tatumella morbirosei</name>
    <dbReference type="NCBI Taxonomy" id="642227"/>
    <lineage>
        <taxon>Bacteria</taxon>
        <taxon>Pseudomonadati</taxon>
        <taxon>Pseudomonadota</taxon>
        <taxon>Gammaproteobacteria</taxon>
        <taxon>Enterobacterales</taxon>
        <taxon>Erwiniaceae</taxon>
        <taxon>Tatumella</taxon>
    </lineage>
</organism>
<reference evidence="2" key="1">
    <citation type="submission" date="2014-12" db="EMBL/GenBank/DDBJ databases">
        <title>The draft genome of the Tatumella morbirosei type strain, LMG23360T isolated from pineapple rot.</title>
        <authorList>
            <person name="Smits T.H."/>
            <person name="Palmer M."/>
            <person name="Venter S.N."/>
            <person name="Duffy B."/>
            <person name="Steenkamp E.T."/>
            <person name="Chan W.Y."/>
            <person name="Coutinho T.A."/>
            <person name="Coetzee M.P."/>
            <person name="De Maayer P."/>
        </authorList>
    </citation>
    <scope>NUCLEOTIDE SEQUENCE [LARGE SCALE GENOMIC DNA]</scope>
    <source>
        <strain evidence="2">LMG 23360</strain>
    </source>
</reference>
<dbReference type="EMBL" id="JPKR02000003">
    <property type="protein sequence ID" value="KGD72279.1"/>
    <property type="molecule type" value="Genomic_DNA"/>
</dbReference>
<proteinExistence type="predicted"/>
<sequence>MVFIHYDRAPLLKFIAKKFIRIIREKVHFPAAGQVILLSGLMMSAGLTLLVMLRWSFSMALVA</sequence>
<evidence type="ECO:0000313" key="2">
    <source>
        <dbReference type="EMBL" id="KGD72279.1"/>
    </source>
</evidence>
<dbReference type="STRING" id="642227.HA49_16170"/>